<feature type="signal peptide" evidence="9">
    <location>
        <begin position="1"/>
        <end position="27"/>
    </location>
</feature>
<dbReference type="PROSITE" id="PS00138">
    <property type="entry name" value="SUBTILASE_SER"/>
    <property type="match status" value="1"/>
</dbReference>
<keyword evidence="8" id="KW-0472">Membrane</keyword>
<dbReference type="EMBL" id="CASHTH010001948">
    <property type="protein sequence ID" value="CAI8022387.1"/>
    <property type="molecule type" value="Genomic_DNA"/>
</dbReference>
<dbReference type="InterPro" id="IPR023828">
    <property type="entry name" value="Peptidase_S8_Ser-AS"/>
</dbReference>
<feature type="compositionally biased region" description="Polar residues" evidence="7">
    <location>
        <begin position="127"/>
        <end position="152"/>
    </location>
</feature>
<feature type="transmembrane region" description="Helical" evidence="8">
    <location>
        <begin position="167"/>
        <end position="190"/>
    </location>
</feature>
<accession>A0AA35S4G5</accession>
<evidence type="ECO:0000256" key="5">
    <source>
        <dbReference type="PROSITE-ProRule" id="PRU01240"/>
    </source>
</evidence>
<evidence type="ECO:0000256" key="3">
    <source>
        <dbReference type="ARBA" id="ARBA00022801"/>
    </source>
</evidence>
<keyword evidence="4 5" id="KW-0720">Serine protease</keyword>
<keyword evidence="8" id="KW-1133">Transmembrane helix</keyword>
<evidence type="ECO:0000256" key="6">
    <source>
        <dbReference type="RuleBase" id="RU003355"/>
    </source>
</evidence>
<keyword evidence="2 5" id="KW-0645">Protease</keyword>
<dbReference type="InterPro" id="IPR023827">
    <property type="entry name" value="Peptidase_S8_Asp-AS"/>
</dbReference>
<name>A0AA35S4G5_GEOBA</name>
<dbReference type="PRINTS" id="PR00723">
    <property type="entry name" value="SUBTILISIN"/>
</dbReference>
<evidence type="ECO:0000256" key="2">
    <source>
        <dbReference type="ARBA" id="ARBA00022670"/>
    </source>
</evidence>
<feature type="chain" id="PRO_5041319441" evidence="9">
    <location>
        <begin position="28"/>
        <end position="506"/>
    </location>
</feature>
<evidence type="ECO:0000313" key="11">
    <source>
        <dbReference type="EMBL" id="CAI8022387.1"/>
    </source>
</evidence>
<dbReference type="GO" id="GO:0006508">
    <property type="term" value="P:proteolysis"/>
    <property type="evidence" value="ECO:0007669"/>
    <property type="project" value="UniProtKB-KW"/>
</dbReference>
<evidence type="ECO:0000256" key="1">
    <source>
        <dbReference type="ARBA" id="ARBA00011073"/>
    </source>
</evidence>
<comment type="similarity">
    <text evidence="1 5 6">Belongs to the peptidase S8 family.</text>
</comment>
<feature type="active site" description="Charge relay system" evidence="5">
    <location>
        <position position="240"/>
    </location>
</feature>
<evidence type="ECO:0000256" key="4">
    <source>
        <dbReference type="ARBA" id="ARBA00022825"/>
    </source>
</evidence>
<evidence type="ECO:0000256" key="7">
    <source>
        <dbReference type="SAM" id="MobiDB-lite"/>
    </source>
</evidence>
<dbReference type="CDD" id="cd00306">
    <property type="entry name" value="Peptidases_S8_S53"/>
    <property type="match status" value="1"/>
</dbReference>
<sequence>MVNFRQSSAFAIVCLLLPILSSPPASSDECSGHQRNKIVGILNDVPWEDLADQLNLTQTNSIYGTCQNDKNPVPCRLREVFKRFINAQTAESCCETIQKIASALEMLPDPRKYEASKLREMCTYTESGTSDLSEPSVLEENQPTHSTMSRASPTPEHENQSFFQENWMILALSVIVSAIVGILTVFYLVFRSISGIKVGSSDQIKLENNNIGAYPWQVWHRAEKKLVRKHASEFVIAIVDSGIKKEHISFKSDISRPKPKILPESKDFTDDNDIIDRYGHGTNCAAIAAGNSGKTGEDYDGGVASEASLLICKVTKFRKYTVNKVIEALKYIKELHEQERVTTHVVSMSFGFETDSKELKKYIDDLTDLGIICVAAAGNMGDTPGTKVPFPARYPKVFSIGSHDAVFKLAPCAANPENNDDIDYTTFGEAVCAAAIDSNVAFGTFSGTSMAAPVAAGLIACVLEHECWLQLTPGTFNQVRLYLNQMAKPGEKFKSLRPFQVFKTVD</sequence>
<organism evidence="11 12">
    <name type="scientific">Geodia barretti</name>
    <name type="common">Barrett's horny sponge</name>
    <dbReference type="NCBI Taxonomy" id="519541"/>
    <lineage>
        <taxon>Eukaryota</taxon>
        <taxon>Metazoa</taxon>
        <taxon>Porifera</taxon>
        <taxon>Demospongiae</taxon>
        <taxon>Heteroscleromorpha</taxon>
        <taxon>Tetractinellida</taxon>
        <taxon>Astrophorina</taxon>
        <taxon>Geodiidae</taxon>
        <taxon>Geodia</taxon>
    </lineage>
</organism>
<dbReference type="GO" id="GO:0004252">
    <property type="term" value="F:serine-type endopeptidase activity"/>
    <property type="evidence" value="ECO:0007669"/>
    <property type="project" value="UniProtKB-UniRule"/>
</dbReference>
<dbReference type="PROSITE" id="PS00136">
    <property type="entry name" value="SUBTILASE_ASP"/>
    <property type="match status" value="1"/>
</dbReference>
<evidence type="ECO:0000259" key="10">
    <source>
        <dbReference type="Pfam" id="PF00082"/>
    </source>
</evidence>
<dbReference type="AlphaFoldDB" id="A0AA35S4G5"/>
<protein>
    <submittedName>
        <fullName evidence="11">Major intracellular serine protease</fullName>
    </submittedName>
</protein>
<comment type="caution">
    <text evidence="11">The sequence shown here is derived from an EMBL/GenBank/DDBJ whole genome shotgun (WGS) entry which is preliminary data.</text>
</comment>
<proteinExistence type="inferred from homology"/>
<dbReference type="Pfam" id="PF00082">
    <property type="entry name" value="Peptidase_S8"/>
    <property type="match status" value="1"/>
</dbReference>
<dbReference type="SUPFAM" id="SSF52743">
    <property type="entry name" value="Subtilisin-like"/>
    <property type="match status" value="1"/>
</dbReference>
<keyword evidence="9" id="KW-0732">Signal</keyword>
<dbReference type="InterPro" id="IPR000209">
    <property type="entry name" value="Peptidase_S8/S53_dom"/>
</dbReference>
<feature type="active site" description="Charge relay system" evidence="5">
    <location>
        <position position="449"/>
    </location>
</feature>
<dbReference type="PROSITE" id="PS51892">
    <property type="entry name" value="SUBTILASE"/>
    <property type="match status" value="1"/>
</dbReference>
<dbReference type="Gene3D" id="3.40.50.200">
    <property type="entry name" value="Peptidase S8/S53 domain"/>
    <property type="match status" value="1"/>
</dbReference>
<dbReference type="PANTHER" id="PTHR43806">
    <property type="entry name" value="PEPTIDASE S8"/>
    <property type="match status" value="1"/>
</dbReference>
<feature type="domain" description="Peptidase S8/S53" evidence="10">
    <location>
        <begin position="233"/>
        <end position="481"/>
    </location>
</feature>
<feature type="region of interest" description="Disordered" evidence="7">
    <location>
        <begin position="127"/>
        <end position="157"/>
    </location>
</feature>
<evidence type="ECO:0000256" key="9">
    <source>
        <dbReference type="SAM" id="SignalP"/>
    </source>
</evidence>
<dbReference type="InterPro" id="IPR015500">
    <property type="entry name" value="Peptidase_S8_subtilisin-rel"/>
</dbReference>
<keyword evidence="8" id="KW-0812">Transmembrane</keyword>
<evidence type="ECO:0000256" key="8">
    <source>
        <dbReference type="SAM" id="Phobius"/>
    </source>
</evidence>
<dbReference type="PANTHER" id="PTHR43806:SF11">
    <property type="entry name" value="CEREVISIN-RELATED"/>
    <property type="match status" value="1"/>
</dbReference>
<dbReference type="InterPro" id="IPR036852">
    <property type="entry name" value="Peptidase_S8/S53_dom_sf"/>
</dbReference>
<evidence type="ECO:0000313" key="12">
    <source>
        <dbReference type="Proteomes" id="UP001174909"/>
    </source>
</evidence>
<dbReference type="InterPro" id="IPR050131">
    <property type="entry name" value="Peptidase_S8_subtilisin-like"/>
</dbReference>
<keyword evidence="3 5" id="KW-0378">Hydrolase</keyword>
<feature type="active site" description="Charge relay system" evidence="5">
    <location>
        <position position="280"/>
    </location>
</feature>
<gene>
    <name evidence="11" type="ORF">GBAR_LOCUS13156</name>
</gene>
<dbReference type="Proteomes" id="UP001174909">
    <property type="component" value="Unassembled WGS sequence"/>
</dbReference>
<reference evidence="11" key="1">
    <citation type="submission" date="2023-03" db="EMBL/GenBank/DDBJ databases">
        <authorList>
            <person name="Steffen K."/>
            <person name="Cardenas P."/>
        </authorList>
    </citation>
    <scope>NUCLEOTIDE SEQUENCE</scope>
</reference>
<keyword evidence="12" id="KW-1185">Reference proteome</keyword>